<dbReference type="EMBL" id="GBRH01159705">
    <property type="protein sequence ID" value="JAE38191.1"/>
    <property type="molecule type" value="Transcribed_RNA"/>
</dbReference>
<name>A0A0A9HTI7_ARUDO</name>
<evidence type="ECO:0000313" key="2">
    <source>
        <dbReference type="EMBL" id="JAE38191.1"/>
    </source>
</evidence>
<reference evidence="2" key="2">
    <citation type="journal article" date="2015" name="Data Brief">
        <title>Shoot transcriptome of the giant reed, Arundo donax.</title>
        <authorList>
            <person name="Barrero R.A."/>
            <person name="Guerrero F.D."/>
            <person name="Moolhuijzen P."/>
            <person name="Goolsby J.A."/>
            <person name="Tidwell J."/>
            <person name="Bellgard S.E."/>
            <person name="Bellgard M.I."/>
        </authorList>
    </citation>
    <scope>NUCLEOTIDE SEQUENCE</scope>
    <source>
        <tissue evidence="2">Shoot tissue taken approximately 20 cm above the soil surface</tissue>
    </source>
</reference>
<feature type="region of interest" description="Disordered" evidence="1">
    <location>
        <begin position="1"/>
        <end position="29"/>
    </location>
</feature>
<organism evidence="2">
    <name type="scientific">Arundo donax</name>
    <name type="common">Giant reed</name>
    <name type="synonym">Donax arundinaceus</name>
    <dbReference type="NCBI Taxonomy" id="35708"/>
    <lineage>
        <taxon>Eukaryota</taxon>
        <taxon>Viridiplantae</taxon>
        <taxon>Streptophyta</taxon>
        <taxon>Embryophyta</taxon>
        <taxon>Tracheophyta</taxon>
        <taxon>Spermatophyta</taxon>
        <taxon>Magnoliopsida</taxon>
        <taxon>Liliopsida</taxon>
        <taxon>Poales</taxon>
        <taxon>Poaceae</taxon>
        <taxon>PACMAD clade</taxon>
        <taxon>Arundinoideae</taxon>
        <taxon>Arundineae</taxon>
        <taxon>Arundo</taxon>
    </lineage>
</organism>
<dbReference type="AlphaFoldDB" id="A0A0A9HTI7"/>
<evidence type="ECO:0000256" key="1">
    <source>
        <dbReference type="SAM" id="MobiDB-lite"/>
    </source>
</evidence>
<protein>
    <submittedName>
        <fullName evidence="2">Uncharacterized protein</fullName>
    </submittedName>
</protein>
<accession>A0A0A9HTI7</accession>
<sequence length="29" mass="3435">MLNSRLLHKNKSLSIKKMRLRKVDKPDQG</sequence>
<proteinExistence type="predicted"/>
<reference evidence="2" key="1">
    <citation type="submission" date="2014-09" db="EMBL/GenBank/DDBJ databases">
        <authorList>
            <person name="Magalhaes I.L.F."/>
            <person name="Oliveira U."/>
            <person name="Santos F.R."/>
            <person name="Vidigal T.H.D.A."/>
            <person name="Brescovit A.D."/>
            <person name="Santos A.J."/>
        </authorList>
    </citation>
    <scope>NUCLEOTIDE SEQUENCE</scope>
    <source>
        <tissue evidence="2">Shoot tissue taken approximately 20 cm above the soil surface</tissue>
    </source>
</reference>
<feature type="compositionally biased region" description="Basic residues" evidence="1">
    <location>
        <begin position="1"/>
        <end position="20"/>
    </location>
</feature>